<feature type="non-terminal residue" evidence="5">
    <location>
        <position position="1"/>
    </location>
</feature>
<organism evidence="4 5">
    <name type="scientific">Camelina sativa</name>
    <name type="common">False flax</name>
    <name type="synonym">Myagrum sativum</name>
    <dbReference type="NCBI Taxonomy" id="90675"/>
    <lineage>
        <taxon>Eukaryota</taxon>
        <taxon>Viridiplantae</taxon>
        <taxon>Streptophyta</taxon>
        <taxon>Embryophyta</taxon>
        <taxon>Tracheophyta</taxon>
        <taxon>Spermatophyta</taxon>
        <taxon>Magnoliopsida</taxon>
        <taxon>eudicotyledons</taxon>
        <taxon>Gunneridae</taxon>
        <taxon>Pentapetalae</taxon>
        <taxon>rosids</taxon>
        <taxon>malvids</taxon>
        <taxon>Brassicales</taxon>
        <taxon>Brassicaceae</taxon>
        <taxon>Camelineae</taxon>
        <taxon>Camelina</taxon>
    </lineage>
</organism>
<dbReference type="Proteomes" id="UP000694864">
    <property type="component" value="Unplaced"/>
</dbReference>
<dbReference type="GeneID" id="109131962"/>
<keyword evidence="4" id="KW-1185">Reference proteome</keyword>
<evidence type="ECO:0000313" key="4">
    <source>
        <dbReference type="Proteomes" id="UP000694864"/>
    </source>
</evidence>
<dbReference type="InterPro" id="IPR011990">
    <property type="entry name" value="TPR-like_helical_dom_sf"/>
</dbReference>
<dbReference type="Gene3D" id="1.25.40.10">
    <property type="entry name" value="Tetratricopeptide repeat domain"/>
    <property type="match status" value="1"/>
</dbReference>
<dbReference type="PROSITE" id="PS51375">
    <property type="entry name" value="PPR"/>
    <property type="match status" value="1"/>
</dbReference>
<sequence length="130" mass="15143">TSKLTKKVEKFKKSCESESFRQVHGLYSAFIRRLREAKKFSTIDEVLQYQKKFDDIKSEDFVIRMMLLYGYSGMAEHAHKLFDEMPELNCERTVKSFNTLLSAYVNSGKLDEAMKAFKELPEKLGITPDL</sequence>
<keyword evidence="2" id="KW-0677">Repeat</keyword>
<gene>
    <name evidence="5" type="primary">LOC109131962</name>
</gene>
<evidence type="ECO:0000256" key="2">
    <source>
        <dbReference type="ARBA" id="ARBA00022737"/>
    </source>
</evidence>
<dbReference type="InterPro" id="IPR002885">
    <property type="entry name" value="PPR_rpt"/>
</dbReference>
<evidence type="ECO:0000256" key="1">
    <source>
        <dbReference type="ARBA" id="ARBA00007626"/>
    </source>
</evidence>
<dbReference type="RefSeq" id="XP_019098669.1">
    <property type="nucleotide sequence ID" value="XM_019243124.1"/>
</dbReference>
<reference evidence="4" key="1">
    <citation type="journal article" date="2014" name="Nat. Commun.">
        <title>The emerging biofuel crop Camelina sativa retains a highly undifferentiated hexaploid genome structure.</title>
        <authorList>
            <person name="Kagale S."/>
            <person name="Koh C."/>
            <person name="Nixon J."/>
            <person name="Bollina V."/>
            <person name="Clarke W.E."/>
            <person name="Tuteja R."/>
            <person name="Spillane C."/>
            <person name="Robinson S.J."/>
            <person name="Links M.G."/>
            <person name="Clarke C."/>
            <person name="Higgins E.E."/>
            <person name="Huebert T."/>
            <person name="Sharpe A.G."/>
            <person name="Parkin I.A."/>
        </authorList>
    </citation>
    <scope>NUCLEOTIDE SEQUENCE [LARGE SCALE GENOMIC DNA]</scope>
    <source>
        <strain evidence="4">cv. DH55</strain>
    </source>
</reference>
<feature type="repeat" description="PPR" evidence="3">
    <location>
        <begin position="93"/>
        <end position="128"/>
    </location>
</feature>
<evidence type="ECO:0000313" key="5">
    <source>
        <dbReference type="RefSeq" id="XP_019098669.1"/>
    </source>
</evidence>
<evidence type="ECO:0000256" key="3">
    <source>
        <dbReference type="PROSITE-ProRule" id="PRU00708"/>
    </source>
</evidence>
<dbReference type="PANTHER" id="PTHR47936:SF5">
    <property type="entry name" value="PENTACOTRIPEPTIDE-REPEAT REGION OF PRORP DOMAIN-CONTAINING PROTEIN"/>
    <property type="match status" value="1"/>
</dbReference>
<proteinExistence type="inferred from homology"/>
<dbReference type="NCBIfam" id="TIGR00756">
    <property type="entry name" value="PPR"/>
    <property type="match status" value="1"/>
</dbReference>
<accession>A0ABM1RI31</accession>
<name>A0ABM1RI31_CAMSA</name>
<protein>
    <submittedName>
        <fullName evidence="5">Pentatricopeptide repeat-containing protein At3g13150-like</fullName>
    </submittedName>
</protein>
<comment type="similarity">
    <text evidence="1">Belongs to the PPR family. P subfamily.</text>
</comment>
<dbReference type="PANTHER" id="PTHR47936">
    <property type="entry name" value="PPR_LONG DOMAIN-CONTAINING PROTEIN"/>
    <property type="match status" value="1"/>
</dbReference>
<reference evidence="5" key="2">
    <citation type="submission" date="2025-08" db="UniProtKB">
        <authorList>
            <consortium name="RefSeq"/>
        </authorList>
    </citation>
    <scope>IDENTIFICATION</scope>
    <source>
        <tissue evidence="5">Leaf</tissue>
    </source>
</reference>
<feature type="non-terminal residue" evidence="5">
    <location>
        <position position="130"/>
    </location>
</feature>
<dbReference type="Pfam" id="PF01535">
    <property type="entry name" value="PPR"/>
    <property type="match status" value="2"/>
</dbReference>